<name>A0A9W8CKE1_9FUNG</name>
<dbReference type="InterPro" id="IPR006708">
    <property type="entry name" value="Pex19"/>
</dbReference>
<dbReference type="GO" id="GO:0033328">
    <property type="term" value="F:peroxisome membrane targeting sequence binding"/>
    <property type="evidence" value="ECO:0007669"/>
    <property type="project" value="TreeGrafter"/>
</dbReference>
<keyword evidence="2" id="KW-0675">Receptor</keyword>
<reference evidence="2" key="1">
    <citation type="submission" date="2022-07" db="EMBL/GenBank/DDBJ databases">
        <title>Phylogenomic reconstructions and comparative analyses of Kickxellomycotina fungi.</title>
        <authorList>
            <person name="Reynolds N.K."/>
            <person name="Stajich J.E."/>
            <person name="Barry K."/>
            <person name="Grigoriev I.V."/>
            <person name="Crous P."/>
            <person name="Smith M.E."/>
        </authorList>
    </citation>
    <scope>NUCLEOTIDE SEQUENCE</scope>
    <source>
        <strain evidence="2">NBRC 105413</strain>
    </source>
</reference>
<dbReference type="GO" id="GO:0005778">
    <property type="term" value="C:peroxisomal membrane"/>
    <property type="evidence" value="ECO:0007669"/>
    <property type="project" value="TreeGrafter"/>
</dbReference>
<protein>
    <submittedName>
        <fullName evidence="2">Peroxisome chaperone and import receptor</fullName>
    </submittedName>
</protein>
<feature type="compositionally biased region" description="Basic and acidic residues" evidence="1">
    <location>
        <begin position="170"/>
        <end position="187"/>
    </location>
</feature>
<dbReference type="EMBL" id="JANBOH010000085">
    <property type="protein sequence ID" value="KAJ1645883.1"/>
    <property type="molecule type" value="Genomic_DNA"/>
</dbReference>
<dbReference type="InterPro" id="IPR038322">
    <property type="entry name" value="Pex19_C_sf"/>
</dbReference>
<feature type="region of interest" description="Disordered" evidence="1">
    <location>
        <begin position="97"/>
        <end position="195"/>
    </location>
</feature>
<sequence>MTSVPPTDAELDELLDDAFEQFSIEPKPSATDKKTENTNSKVATAQTQAAATSSSFTAREATGASASGEGLGEDDIGAKFQEEFAQQLAKSMEALLKDPSMLDNAPENQEDMQKTIDSLLKQLGTIPGTENESKGDTAGDTAADDKKPSSGQASRAAPEDKSEAPASFQDKIKATMDKLKESADKAESGSGSGIDGLGALGDMGMMDDLLRQMDNMGDDAQLDSLVDDVIGQLMSKEVLNQPLKDLDAAYPGYLEKNKDKLSKDEYERYQKQHDYIKQILVLFDESTDDSVNNSRIIELMQAMQDCGQPPAELLKVLAPDMELNEKGEVKEPEVPNCTVM</sequence>
<comment type="caution">
    <text evidence="2">The sequence shown here is derived from an EMBL/GenBank/DDBJ whole genome shotgun (WGS) entry which is preliminary data.</text>
</comment>
<dbReference type="PANTHER" id="PTHR12774:SF2">
    <property type="entry name" value="PEROXISOMAL BIOGENESIS FACTOR 19"/>
    <property type="match status" value="1"/>
</dbReference>
<feature type="compositionally biased region" description="Low complexity" evidence="1">
    <location>
        <begin position="43"/>
        <end position="62"/>
    </location>
</feature>
<evidence type="ECO:0000256" key="1">
    <source>
        <dbReference type="SAM" id="MobiDB-lite"/>
    </source>
</evidence>
<proteinExistence type="predicted"/>
<dbReference type="AlphaFoldDB" id="A0A9W8CKE1"/>
<dbReference type="Pfam" id="PF04614">
    <property type="entry name" value="Pex19"/>
    <property type="match status" value="1"/>
</dbReference>
<evidence type="ECO:0000313" key="3">
    <source>
        <dbReference type="Proteomes" id="UP001145021"/>
    </source>
</evidence>
<keyword evidence="3" id="KW-1185">Reference proteome</keyword>
<feature type="region of interest" description="Disordered" evidence="1">
    <location>
        <begin position="21"/>
        <end position="79"/>
    </location>
</feature>
<organism evidence="2 3">
    <name type="scientific">Coemansia asiatica</name>
    <dbReference type="NCBI Taxonomy" id="1052880"/>
    <lineage>
        <taxon>Eukaryota</taxon>
        <taxon>Fungi</taxon>
        <taxon>Fungi incertae sedis</taxon>
        <taxon>Zoopagomycota</taxon>
        <taxon>Kickxellomycotina</taxon>
        <taxon>Kickxellomycetes</taxon>
        <taxon>Kickxellales</taxon>
        <taxon>Kickxellaceae</taxon>
        <taxon>Coemansia</taxon>
    </lineage>
</organism>
<accession>A0A9W8CKE1</accession>
<gene>
    <name evidence="2" type="primary">PEX19</name>
    <name evidence="2" type="ORF">LPJ64_002590</name>
</gene>
<dbReference type="GO" id="GO:0045046">
    <property type="term" value="P:protein import into peroxisome membrane"/>
    <property type="evidence" value="ECO:0007669"/>
    <property type="project" value="TreeGrafter"/>
</dbReference>
<evidence type="ECO:0000313" key="2">
    <source>
        <dbReference type="EMBL" id="KAJ1645883.1"/>
    </source>
</evidence>
<feature type="compositionally biased region" description="Basic and acidic residues" evidence="1">
    <location>
        <begin position="131"/>
        <end position="148"/>
    </location>
</feature>
<dbReference type="Proteomes" id="UP001145021">
    <property type="component" value="Unassembled WGS sequence"/>
</dbReference>
<dbReference type="Gene3D" id="1.20.120.900">
    <property type="entry name" value="Pex19, mPTS binding domain"/>
    <property type="match status" value="1"/>
</dbReference>
<dbReference type="PANTHER" id="PTHR12774">
    <property type="entry name" value="PEROXISOMAL BIOGENESIS FACTOR 19"/>
    <property type="match status" value="1"/>
</dbReference>